<dbReference type="Proteomes" id="UP000215137">
    <property type="component" value="Chromosome"/>
</dbReference>
<evidence type="ECO:0000259" key="4">
    <source>
        <dbReference type="Pfam" id="PF25967"/>
    </source>
</evidence>
<comment type="subcellular location">
    <subcellularLocation>
        <location evidence="1">Cell envelope</location>
    </subcellularLocation>
</comment>
<evidence type="ECO:0000256" key="3">
    <source>
        <dbReference type="SAM" id="Coils"/>
    </source>
</evidence>
<dbReference type="EMBL" id="CP022983">
    <property type="protein sequence ID" value="ASV68060.1"/>
    <property type="molecule type" value="Genomic_DNA"/>
</dbReference>
<feature type="coiled-coil region" evidence="3">
    <location>
        <begin position="104"/>
        <end position="131"/>
    </location>
</feature>
<organism evidence="5 6">
    <name type="scientific">Cytobacillus kochii</name>
    <dbReference type="NCBI Taxonomy" id="859143"/>
    <lineage>
        <taxon>Bacteria</taxon>
        <taxon>Bacillati</taxon>
        <taxon>Bacillota</taxon>
        <taxon>Bacilli</taxon>
        <taxon>Bacillales</taxon>
        <taxon>Bacillaceae</taxon>
        <taxon>Cytobacillus</taxon>
    </lineage>
</organism>
<name>A0A248TIZ6_9BACI</name>
<dbReference type="Gene3D" id="2.40.30.170">
    <property type="match status" value="1"/>
</dbReference>
<dbReference type="InterPro" id="IPR050465">
    <property type="entry name" value="UPF0194_transport"/>
</dbReference>
<proteinExistence type="predicted"/>
<dbReference type="RefSeq" id="WP_095371629.1">
    <property type="nucleotide sequence ID" value="NZ_CP022983.1"/>
</dbReference>
<keyword evidence="2 3" id="KW-0175">Coiled coil</keyword>
<dbReference type="Pfam" id="PF25967">
    <property type="entry name" value="RND-MFP_C"/>
    <property type="match status" value="1"/>
</dbReference>
<dbReference type="PANTHER" id="PTHR32347">
    <property type="entry name" value="EFFLUX SYSTEM COMPONENT YKNX-RELATED"/>
    <property type="match status" value="1"/>
</dbReference>
<gene>
    <name evidence="5" type="ORF">CKF48_12475</name>
</gene>
<dbReference type="GO" id="GO:0030313">
    <property type="term" value="C:cell envelope"/>
    <property type="evidence" value="ECO:0007669"/>
    <property type="project" value="UniProtKB-SubCell"/>
</dbReference>
<dbReference type="AlphaFoldDB" id="A0A248TIZ6"/>
<evidence type="ECO:0000256" key="2">
    <source>
        <dbReference type="ARBA" id="ARBA00023054"/>
    </source>
</evidence>
<evidence type="ECO:0000256" key="1">
    <source>
        <dbReference type="ARBA" id="ARBA00004196"/>
    </source>
</evidence>
<sequence>MKLKWKLLIAAVITLFIALNITLIFTSEKEINRVNYISKWTVANEQDLIETLPVAGMFMPKEEQFFYHDQDKGSFQGFLVEKGQAVEPGTAVLEYSPQNINETKSAFQMEIDRLNQEVASLDQHISQMEQLLATSNTMPASSTGTSQQLQTPNDDSIIVQVEPFDSTAYIQQSIARDIENKELDKSKLESEVEKYEEMLTAADSSMIELTAESMISGTVKELKHTLENPILTIISNEQKIEGELTEDEVQQILPGMKVLITYENSNKQLEGTIDTVSVYPEETPEIGKENSYLYTVQLTEPEDGTSVFGQHVNVKIVTNEVQGATTVPVKTIKHTDKKQVSYILGAGGYVERRQLDTGMKLDHTVEVQKGVEAGELIVLDRPLLIKSNHPFITPLSPTKNTKASYGAMSGMEIFKTISKGFLSR</sequence>
<keyword evidence="6" id="KW-1185">Reference proteome</keyword>
<accession>A0A248TIZ6</accession>
<evidence type="ECO:0000313" key="6">
    <source>
        <dbReference type="Proteomes" id="UP000215137"/>
    </source>
</evidence>
<reference evidence="5 6" key="1">
    <citation type="submission" date="2017-08" db="EMBL/GenBank/DDBJ databases">
        <title>Complete Genome Sequence of Bacillus kochii Oregon-R-modENCODE STRAIN BDGP4, isolated from Drosophila melanogaster gut.</title>
        <authorList>
            <person name="Wan K.H."/>
            <person name="Yu C."/>
            <person name="Park S."/>
            <person name="Hammonds A.S."/>
            <person name="Booth B.W."/>
            <person name="Celniker S.E."/>
        </authorList>
    </citation>
    <scope>NUCLEOTIDE SEQUENCE [LARGE SCALE GENOMIC DNA]</scope>
    <source>
        <strain evidence="5 6">BDGP4</strain>
    </source>
</reference>
<dbReference type="PANTHER" id="PTHR32347:SF14">
    <property type="entry name" value="EFFLUX SYSTEM COMPONENT YKNX-RELATED"/>
    <property type="match status" value="1"/>
</dbReference>
<protein>
    <recommendedName>
        <fullName evidence="4">Multidrug resistance protein MdtA-like C-terminal permuted SH3 domain-containing protein</fullName>
    </recommendedName>
</protein>
<evidence type="ECO:0000313" key="5">
    <source>
        <dbReference type="EMBL" id="ASV68060.1"/>
    </source>
</evidence>
<dbReference type="KEGG" id="bko:CKF48_12475"/>
<dbReference type="OrthoDB" id="2446145at2"/>
<feature type="coiled-coil region" evidence="3">
    <location>
        <begin position="171"/>
        <end position="212"/>
    </location>
</feature>
<dbReference type="InterPro" id="IPR058627">
    <property type="entry name" value="MdtA-like_C"/>
</dbReference>
<feature type="domain" description="Multidrug resistance protein MdtA-like C-terminal permuted SH3" evidence="4">
    <location>
        <begin position="324"/>
        <end position="381"/>
    </location>
</feature>
<dbReference type="Gene3D" id="2.40.420.20">
    <property type="match status" value="1"/>
</dbReference>